<sequence>MFDKNSTKVNIARFHCVLRNRAILLCYFHAARVPQAPAAASSCWSTDVNGNDPIYHVYKFQKRSVPDPSTGKISTKCKTSVSAVAVAMLLVACGGGGGDSAPSTPVQSTPTTTTPPAPVITPADIQTSVPAFTYAATSEENMFINALNTFRAQVGLGLLAQSPLLDKAAANHLAYVLKNDVNTGGTLNMNSVDPVTGRAMFHIESGDKPLFTGIQEIDRAKSVGYAGVYVGEQGAFGGGKGAQVAFDSLASTVYHRAGLMFQGPREVGIAVGQNSSQTFVMEVGYGRAQSQASDFVGVYPAANQTAVGLSAGVESPNPFPDLSTANADFPTKTGYPVTVTVKEGAILELVSFTLTEAGVAAPLDARVMTKDNDPNEYLAANFAVLVAKAPLKQNTKYMASFFGRVNNVAVKKDWSFTTR</sequence>
<accession>A0ABW0MGI8</accession>
<evidence type="ECO:0000313" key="3">
    <source>
        <dbReference type="Proteomes" id="UP001596101"/>
    </source>
</evidence>
<dbReference type="CDD" id="cd05379">
    <property type="entry name" value="CAP_bacterial"/>
    <property type="match status" value="1"/>
</dbReference>
<dbReference type="EMBL" id="JBHSMR010000005">
    <property type="protein sequence ID" value="MFC5477200.1"/>
    <property type="molecule type" value="Genomic_DNA"/>
</dbReference>
<dbReference type="InterPro" id="IPR035940">
    <property type="entry name" value="CAP_sf"/>
</dbReference>
<organism evidence="2 3">
    <name type="scientific">Massilia suwonensis</name>
    <dbReference type="NCBI Taxonomy" id="648895"/>
    <lineage>
        <taxon>Bacteria</taxon>
        <taxon>Pseudomonadati</taxon>
        <taxon>Pseudomonadota</taxon>
        <taxon>Betaproteobacteria</taxon>
        <taxon>Burkholderiales</taxon>
        <taxon>Oxalobacteraceae</taxon>
        <taxon>Telluria group</taxon>
        <taxon>Massilia</taxon>
    </lineage>
</organism>
<feature type="region of interest" description="Disordered" evidence="1">
    <location>
        <begin position="100"/>
        <end position="122"/>
    </location>
</feature>
<reference evidence="3" key="1">
    <citation type="journal article" date="2019" name="Int. J. Syst. Evol. Microbiol.">
        <title>The Global Catalogue of Microorganisms (GCM) 10K type strain sequencing project: providing services to taxonomists for standard genome sequencing and annotation.</title>
        <authorList>
            <consortium name="The Broad Institute Genomics Platform"/>
            <consortium name="The Broad Institute Genome Sequencing Center for Infectious Disease"/>
            <person name="Wu L."/>
            <person name="Ma J."/>
        </authorList>
    </citation>
    <scope>NUCLEOTIDE SEQUENCE [LARGE SCALE GENOMIC DNA]</scope>
    <source>
        <strain evidence="3">CCUG 43111</strain>
    </source>
</reference>
<gene>
    <name evidence="2" type="ORF">ACFPQ5_03295</name>
</gene>
<dbReference type="SUPFAM" id="SSF55797">
    <property type="entry name" value="PR-1-like"/>
    <property type="match status" value="1"/>
</dbReference>
<proteinExistence type="predicted"/>
<keyword evidence="3" id="KW-1185">Reference proteome</keyword>
<dbReference type="Gene3D" id="3.40.33.10">
    <property type="entry name" value="CAP"/>
    <property type="match status" value="1"/>
</dbReference>
<comment type="caution">
    <text evidence="2">The sequence shown here is derived from an EMBL/GenBank/DDBJ whole genome shotgun (WGS) entry which is preliminary data.</text>
</comment>
<evidence type="ECO:0000313" key="2">
    <source>
        <dbReference type="EMBL" id="MFC5477200.1"/>
    </source>
</evidence>
<dbReference type="Proteomes" id="UP001596101">
    <property type="component" value="Unassembled WGS sequence"/>
</dbReference>
<dbReference type="RefSeq" id="WP_379751834.1">
    <property type="nucleotide sequence ID" value="NZ_JBHSMR010000005.1"/>
</dbReference>
<protein>
    <submittedName>
        <fullName evidence="2">CAP domain-containing protein</fullName>
    </submittedName>
</protein>
<evidence type="ECO:0000256" key="1">
    <source>
        <dbReference type="SAM" id="MobiDB-lite"/>
    </source>
</evidence>
<name>A0ABW0MGI8_9BURK</name>
<feature type="compositionally biased region" description="Low complexity" evidence="1">
    <location>
        <begin position="100"/>
        <end position="112"/>
    </location>
</feature>